<dbReference type="FunFam" id="1.10.287.380:FF:000001">
    <property type="entry name" value="Valine--tRNA ligase"/>
    <property type="match status" value="1"/>
</dbReference>
<comment type="catalytic activity">
    <reaction evidence="8">
        <text>tRNA(Val) + L-valine + ATP = L-valyl-tRNA(Val) + AMP + diphosphate</text>
        <dbReference type="Rhea" id="RHEA:10704"/>
        <dbReference type="Rhea" id="RHEA-COMP:9672"/>
        <dbReference type="Rhea" id="RHEA-COMP:9708"/>
        <dbReference type="ChEBI" id="CHEBI:30616"/>
        <dbReference type="ChEBI" id="CHEBI:33019"/>
        <dbReference type="ChEBI" id="CHEBI:57762"/>
        <dbReference type="ChEBI" id="CHEBI:78442"/>
        <dbReference type="ChEBI" id="CHEBI:78537"/>
        <dbReference type="ChEBI" id="CHEBI:456215"/>
        <dbReference type="EC" id="6.1.1.9"/>
    </reaction>
</comment>
<proteinExistence type="predicted"/>
<dbReference type="GO" id="GO:0005829">
    <property type="term" value="C:cytosol"/>
    <property type="evidence" value="ECO:0007669"/>
    <property type="project" value="TreeGrafter"/>
</dbReference>
<evidence type="ECO:0000259" key="10">
    <source>
        <dbReference type="Pfam" id="PF10458"/>
    </source>
</evidence>
<name>X1FIW5_9ZZZZ</name>
<dbReference type="GO" id="GO:0004832">
    <property type="term" value="F:valine-tRNA ligase activity"/>
    <property type="evidence" value="ECO:0007669"/>
    <property type="project" value="UniProtKB-EC"/>
</dbReference>
<protein>
    <recommendedName>
        <fullName evidence="1">valine--tRNA ligase</fullName>
        <ecNumber evidence="1">6.1.1.9</ecNumber>
    </recommendedName>
    <alternativeName>
        <fullName evidence="7">Valyl-tRNA synthetase</fullName>
    </alternativeName>
</protein>
<accession>X1FIW5</accession>
<evidence type="ECO:0000256" key="4">
    <source>
        <dbReference type="ARBA" id="ARBA00022840"/>
    </source>
</evidence>
<evidence type="ECO:0000256" key="5">
    <source>
        <dbReference type="ARBA" id="ARBA00022917"/>
    </source>
</evidence>
<dbReference type="InterPro" id="IPR010978">
    <property type="entry name" value="tRNA-bd_arm"/>
</dbReference>
<dbReference type="InterPro" id="IPR037118">
    <property type="entry name" value="Val-tRNA_synth_C_sf"/>
</dbReference>
<gene>
    <name evidence="11" type="ORF">S03H2_19463</name>
</gene>
<keyword evidence="3" id="KW-0547">Nucleotide-binding</keyword>
<evidence type="ECO:0000313" key="11">
    <source>
        <dbReference type="EMBL" id="GAH45596.1"/>
    </source>
</evidence>
<keyword evidence="2" id="KW-0436">Ligase</keyword>
<feature type="compositionally biased region" description="Basic and acidic residues" evidence="9">
    <location>
        <begin position="121"/>
        <end position="132"/>
    </location>
</feature>
<dbReference type="EMBL" id="BARU01010168">
    <property type="protein sequence ID" value="GAH45596.1"/>
    <property type="molecule type" value="Genomic_DNA"/>
</dbReference>
<keyword evidence="4" id="KW-0067">ATP-binding</keyword>
<feature type="domain" description="Valyl-tRNA synthetase tRNA-binding arm" evidence="10">
    <location>
        <begin position="86"/>
        <end position="146"/>
    </location>
</feature>
<comment type="caution">
    <text evidence="11">The sequence shown here is derived from an EMBL/GenBank/DDBJ whole genome shotgun (WGS) entry which is preliminary data.</text>
</comment>
<dbReference type="InterPro" id="IPR009080">
    <property type="entry name" value="tRNAsynth_Ia_anticodon-bd"/>
</dbReference>
<evidence type="ECO:0000256" key="3">
    <source>
        <dbReference type="ARBA" id="ARBA00022741"/>
    </source>
</evidence>
<dbReference type="Gene3D" id="1.10.287.380">
    <property type="entry name" value="Valyl-tRNA synthetase, C-terminal domain"/>
    <property type="match status" value="1"/>
</dbReference>
<dbReference type="InterPro" id="IPR019499">
    <property type="entry name" value="Val-tRNA_synth_tRNA-bd"/>
</dbReference>
<evidence type="ECO:0000256" key="6">
    <source>
        <dbReference type="ARBA" id="ARBA00023146"/>
    </source>
</evidence>
<organism evidence="11">
    <name type="scientific">marine sediment metagenome</name>
    <dbReference type="NCBI Taxonomy" id="412755"/>
    <lineage>
        <taxon>unclassified sequences</taxon>
        <taxon>metagenomes</taxon>
        <taxon>ecological metagenomes</taxon>
    </lineage>
</organism>
<feature type="non-terminal residue" evidence="11">
    <location>
        <position position="1"/>
    </location>
</feature>
<feature type="compositionally biased region" description="Basic and acidic residues" evidence="9">
    <location>
        <begin position="102"/>
        <end position="112"/>
    </location>
</feature>
<dbReference type="AlphaFoldDB" id="X1FIW5"/>
<keyword evidence="5" id="KW-0648">Protein biosynthesis</keyword>
<evidence type="ECO:0000256" key="9">
    <source>
        <dbReference type="SAM" id="MobiDB-lite"/>
    </source>
</evidence>
<dbReference type="PANTHER" id="PTHR11946">
    <property type="entry name" value="VALYL-TRNA SYNTHETASES"/>
    <property type="match status" value="1"/>
</dbReference>
<dbReference type="EC" id="6.1.1.9" evidence="1"/>
<sequence length="163" mass="17675">VQEVVTVIRTLRAALTLPPSQRAPVTIIANDHETLELLSSQERGIAALGMADELELLGPGAAAPGNCLTGACAGAQVFLHVPGSVDLKAEVKRIEDKMRDLREDAEKSERKLANPQFVENAPEHVVEQERERLAEATEALAQLDAREKALSSLLEEGRDRGEH</sequence>
<dbReference type="GO" id="GO:0005524">
    <property type="term" value="F:ATP binding"/>
    <property type="evidence" value="ECO:0007669"/>
    <property type="project" value="UniProtKB-KW"/>
</dbReference>
<evidence type="ECO:0000256" key="8">
    <source>
        <dbReference type="ARBA" id="ARBA00047552"/>
    </source>
</evidence>
<reference evidence="11" key="1">
    <citation type="journal article" date="2014" name="Front. Microbiol.">
        <title>High frequency of phylogenetically diverse reductive dehalogenase-homologous genes in deep subseafloor sedimentary metagenomes.</title>
        <authorList>
            <person name="Kawai M."/>
            <person name="Futagami T."/>
            <person name="Toyoda A."/>
            <person name="Takaki Y."/>
            <person name="Nishi S."/>
            <person name="Hori S."/>
            <person name="Arai W."/>
            <person name="Tsubouchi T."/>
            <person name="Morono Y."/>
            <person name="Uchiyama I."/>
            <person name="Ito T."/>
            <person name="Fujiyama A."/>
            <person name="Inagaki F."/>
            <person name="Takami H."/>
        </authorList>
    </citation>
    <scope>NUCLEOTIDE SEQUENCE</scope>
    <source>
        <strain evidence="11">Expedition CK06-06</strain>
    </source>
</reference>
<evidence type="ECO:0000256" key="1">
    <source>
        <dbReference type="ARBA" id="ARBA00013169"/>
    </source>
</evidence>
<evidence type="ECO:0000256" key="2">
    <source>
        <dbReference type="ARBA" id="ARBA00022598"/>
    </source>
</evidence>
<evidence type="ECO:0000256" key="7">
    <source>
        <dbReference type="ARBA" id="ARBA00029936"/>
    </source>
</evidence>
<dbReference type="GO" id="GO:0006438">
    <property type="term" value="P:valyl-tRNA aminoacylation"/>
    <property type="evidence" value="ECO:0007669"/>
    <property type="project" value="InterPro"/>
</dbReference>
<dbReference type="InterPro" id="IPR002303">
    <property type="entry name" value="Valyl-tRNA_ligase"/>
</dbReference>
<keyword evidence="6" id="KW-0030">Aminoacyl-tRNA synthetase</keyword>
<feature type="region of interest" description="Disordered" evidence="9">
    <location>
        <begin position="102"/>
        <end position="132"/>
    </location>
</feature>
<dbReference type="SUPFAM" id="SSF47323">
    <property type="entry name" value="Anticodon-binding domain of a subclass of class I aminoacyl-tRNA synthetases"/>
    <property type="match status" value="1"/>
</dbReference>
<dbReference type="SUPFAM" id="SSF46589">
    <property type="entry name" value="tRNA-binding arm"/>
    <property type="match status" value="1"/>
</dbReference>
<dbReference type="PANTHER" id="PTHR11946:SF93">
    <property type="entry name" value="VALINE--TRNA LIGASE, CHLOROPLASTIC_MITOCHONDRIAL 2"/>
    <property type="match status" value="1"/>
</dbReference>
<dbReference type="Pfam" id="PF10458">
    <property type="entry name" value="Val_tRNA-synt_C"/>
    <property type="match status" value="1"/>
</dbReference>